<evidence type="ECO:0000256" key="1">
    <source>
        <dbReference type="ARBA" id="ARBA00022723"/>
    </source>
</evidence>
<dbReference type="Pfam" id="PF00643">
    <property type="entry name" value="zf-B_box"/>
    <property type="match status" value="1"/>
</dbReference>
<dbReference type="Proteomes" id="UP001159364">
    <property type="component" value="Linkage Group LG07"/>
</dbReference>
<evidence type="ECO:0000259" key="5">
    <source>
        <dbReference type="PROSITE" id="PS50119"/>
    </source>
</evidence>
<gene>
    <name evidence="6" type="ORF">K2173_010854</name>
</gene>
<evidence type="ECO:0000256" key="4">
    <source>
        <dbReference type="PROSITE-ProRule" id="PRU00024"/>
    </source>
</evidence>
<dbReference type="AlphaFoldDB" id="A0AAV8T1A6"/>
<name>A0AAV8T1A6_9ROSI</name>
<dbReference type="InterPro" id="IPR049808">
    <property type="entry name" value="CONSTANS-like_Bbox1"/>
</dbReference>
<reference evidence="6 7" key="1">
    <citation type="submission" date="2021-09" db="EMBL/GenBank/DDBJ databases">
        <title>Genomic insights and catalytic innovation underlie evolution of tropane alkaloids biosynthesis.</title>
        <authorList>
            <person name="Wang Y.-J."/>
            <person name="Tian T."/>
            <person name="Huang J.-P."/>
            <person name="Huang S.-X."/>
        </authorList>
    </citation>
    <scope>NUCLEOTIDE SEQUENCE [LARGE SCALE GENOMIC DNA]</scope>
    <source>
        <strain evidence="6">KIB-2018</strain>
        <tissue evidence="6">Leaf</tissue>
    </source>
</reference>
<feature type="domain" description="B box-type" evidence="5">
    <location>
        <begin position="8"/>
        <end position="54"/>
    </location>
</feature>
<keyword evidence="7" id="KW-1185">Reference proteome</keyword>
<protein>
    <recommendedName>
        <fullName evidence="5">B box-type domain-containing protein</fullName>
    </recommendedName>
</protein>
<dbReference type="PANTHER" id="PTHR31717:SF81">
    <property type="entry name" value="B-BOX ZINC FINGER PROTEIN 32-LIKE"/>
    <property type="match status" value="1"/>
</dbReference>
<dbReference type="PROSITE" id="PS50119">
    <property type="entry name" value="ZF_BBOX"/>
    <property type="match status" value="1"/>
</dbReference>
<dbReference type="PANTHER" id="PTHR31717">
    <property type="entry name" value="ZINC FINGER PROTEIN CONSTANS-LIKE 10"/>
    <property type="match status" value="1"/>
</dbReference>
<evidence type="ECO:0000313" key="7">
    <source>
        <dbReference type="Proteomes" id="UP001159364"/>
    </source>
</evidence>
<keyword evidence="1" id="KW-0479">Metal-binding</keyword>
<accession>A0AAV8T1A6</accession>
<evidence type="ECO:0000256" key="2">
    <source>
        <dbReference type="ARBA" id="ARBA00022771"/>
    </source>
</evidence>
<dbReference type="GO" id="GO:0008270">
    <property type="term" value="F:zinc ion binding"/>
    <property type="evidence" value="ECO:0007669"/>
    <property type="project" value="UniProtKB-KW"/>
</dbReference>
<evidence type="ECO:0000313" key="6">
    <source>
        <dbReference type="EMBL" id="KAJ8759998.1"/>
    </source>
</evidence>
<keyword evidence="3" id="KW-0862">Zinc</keyword>
<comment type="caution">
    <text evidence="6">The sequence shown here is derived from an EMBL/GenBank/DDBJ whole genome shotgun (WGS) entry which is preliminary data.</text>
</comment>
<evidence type="ECO:0000256" key="3">
    <source>
        <dbReference type="ARBA" id="ARBA00022833"/>
    </source>
</evidence>
<dbReference type="CDD" id="cd19821">
    <property type="entry name" value="Bbox1_BBX-like"/>
    <property type="match status" value="1"/>
</dbReference>
<dbReference type="InterPro" id="IPR000315">
    <property type="entry name" value="Znf_B-box"/>
</dbReference>
<proteinExistence type="predicted"/>
<dbReference type="EMBL" id="JAIWQS010000007">
    <property type="protein sequence ID" value="KAJ8759998.1"/>
    <property type="molecule type" value="Genomic_DNA"/>
</dbReference>
<organism evidence="6 7">
    <name type="scientific">Erythroxylum novogranatense</name>
    <dbReference type="NCBI Taxonomy" id="1862640"/>
    <lineage>
        <taxon>Eukaryota</taxon>
        <taxon>Viridiplantae</taxon>
        <taxon>Streptophyta</taxon>
        <taxon>Embryophyta</taxon>
        <taxon>Tracheophyta</taxon>
        <taxon>Spermatophyta</taxon>
        <taxon>Magnoliopsida</taxon>
        <taxon>eudicotyledons</taxon>
        <taxon>Gunneridae</taxon>
        <taxon>Pentapetalae</taxon>
        <taxon>rosids</taxon>
        <taxon>fabids</taxon>
        <taxon>Malpighiales</taxon>
        <taxon>Erythroxylaceae</taxon>
        <taxon>Erythroxylum</taxon>
    </lineage>
</organism>
<dbReference type="SMART" id="SM00336">
    <property type="entry name" value="BBOX"/>
    <property type="match status" value="1"/>
</dbReference>
<sequence length="249" mass="26925">MKGTTMKAKSRVCELCDREATLYCDSDAAFLCSACDFNVHNANFLVARHVRRLICSECESITGYGFSGARPPSVRRLSCRSCSPGNEGGGEEEADSISCSSTLSLACISSAESQTRSRKEVASRKRNLPVKTTVTGDVPRAVAKAEGIFVIWCTKLGLNGDLVVPSATRAIGLCWARLSGAVPLRVSLAASFWLGVKLCGDKTSATWQNLRSLEEVSGVPIKLITALESKLEHFLKRSRQDLKEGWAES</sequence>
<keyword evidence="2 4" id="KW-0863">Zinc-finger</keyword>